<feature type="region of interest" description="Disordered" evidence="1">
    <location>
        <begin position="77"/>
        <end position="112"/>
    </location>
</feature>
<sequence length="126" mass="13828">MSRTTSTLSLAAAATTLATLVTACGTGTADSEPVTRSESVADAAKRYAGDPWEQRFLHIYFSDRAMSDVWQRHPELLQQQSDPTVRGRPLARPEVGLHATNPYRQDPRTSAEAWTRRLEAVQGSGD</sequence>
<evidence type="ECO:0000313" key="4">
    <source>
        <dbReference type="Proteomes" id="UP000295198"/>
    </source>
</evidence>
<gene>
    <name evidence="3" type="ORF">EKO23_00370</name>
</gene>
<accession>A0A4Q4ZKP6</accession>
<feature type="signal peptide" evidence="2">
    <location>
        <begin position="1"/>
        <end position="23"/>
    </location>
</feature>
<protein>
    <submittedName>
        <fullName evidence="3">Uncharacterized protein</fullName>
    </submittedName>
</protein>
<feature type="chain" id="PRO_5039128755" evidence="2">
    <location>
        <begin position="24"/>
        <end position="126"/>
    </location>
</feature>
<proteinExistence type="predicted"/>
<keyword evidence="4" id="KW-1185">Reference proteome</keyword>
<evidence type="ECO:0000313" key="3">
    <source>
        <dbReference type="EMBL" id="RYP88930.1"/>
    </source>
</evidence>
<evidence type="ECO:0000256" key="1">
    <source>
        <dbReference type="SAM" id="MobiDB-lite"/>
    </source>
</evidence>
<reference evidence="3 4" key="1">
    <citation type="submission" date="2019-01" db="EMBL/GenBank/DDBJ databases">
        <title>Nocardioides guangzhouensis sp. nov., an actinobacterium isolated from soil.</title>
        <authorList>
            <person name="Fu Y."/>
            <person name="Cai Y."/>
            <person name="Lin Z."/>
            <person name="Chen P."/>
        </authorList>
    </citation>
    <scope>NUCLEOTIDE SEQUENCE [LARGE SCALE GENOMIC DNA]</scope>
    <source>
        <strain evidence="3 4">130</strain>
    </source>
</reference>
<comment type="caution">
    <text evidence="3">The sequence shown here is derived from an EMBL/GenBank/DDBJ whole genome shotgun (WGS) entry which is preliminary data.</text>
</comment>
<keyword evidence="2" id="KW-0732">Signal</keyword>
<dbReference type="Proteomes" id="UP000295198">
    <property type="component" value="Unassembled WGS sequence"/>
</dbReference>
<name>A0A4Q4ZKP6_9ACTN</name>
<organism evidence="3 4">
    <name type="scientific">Nocardioides guangzhouensis</name>
    <dbReference type="NCBI Taxonomy" id="2497878"/>
    <lineage>
        <taxon>Bacteria</taxon>
        <taxon>Bacillati</taxon>
        <taxon>Actinomycetota</taxon>
        <taxon>Actinomycetes</taxon>
        <taxon>Propionibacteriales</taxon>
        <taxon>Nocardioidaceae</taxon>
        <taxon>Nocardioides</taxon>
    </lineage>
</organism>
<evidence type="ECO:0000256" key="2">
    <source>
        <dbReference type="SAM" id="SignalP"/>
    </source>
</evidence>
<dbReference type="RefSeq" id="WP_134712930.1">
    <property type="nucleotide sequence ID" value="NZ_SDKM01000001.1"/>
</dbReference>
<dbReference type="AlphaFoldDB" id="A0A4Q4ZKP6"/>
<dbReference type="PROSITE" id="PS51257">
    <property type="entry name" value="PROKAR_LIPOPROTEIN"/>
    <property type="match status" value="1"/>
</dbReference>
<dbReference type="EMBL" id="SDKM01000001">
    <property type="protein sequence ID" value="RYP88930.1"/>
    <property type="molecule type" value="Genomic_DNA"/>
</dbReference>